<dbReference type="SUPFAM" id="SSF55797">
    <property type="entry name" value="PR-1-like"/>
    <property type="match status" value="1"/>
</dbReference>
<accession>A0ABW9AVK1</accession>
<keyword evidence="1" id="KW-0732">Signal</keyword>
<feature type="domain" description="SCP" evidence="2">
    <location>
        <begin position="64"/>
        <end position="186"/>
    </location>
</feature>
<protein>
    <submittedName>
        <fullName evidence="3">CAP domain-containing protein</fullName>
    </submittedName>
</protein>
<dbReference type="EMBL" id="JAQQEZ010000017">
    <property type="protein sequence ID" value="MFM0004016.1"/>
    <property type="molecule type" value="Genomic_DNA"/>
</dbReference>
<feature type="signal peptide" evidence="1">
    <location>
        <begin position="1"/>
        <end position="22"/>
    </location>
</feature>
<dbReference type="InterPro" id="IPR014044">
    <property type="entry name" value="CAP_dom"/>
</dbReference>
<comment type="caution">
    <text evidence="3">The sequence shown here is derived from an EMBL/GenBank/DDBJ whole genome shotgun (WGS) entry which is preliminary data.</text>
</comment>
<evidence type="ECO:0000313" key="4">
    <source>
        <dbReference type="Proteomes" id="UP001629230"/>
    </source>
</evidence>
<gene>
    <name evidence="3" type="ORF">PQR57_23700</name>
</gene>
<feature type="chain" id="PRO_5046049239" evidence="1">
    <location>
        <begin position="23"/>
        <end position="325"/>
    </location>
</feature>
<dbReference type="InterPro" id="IPR035940">
    <property type="entry name" value="CAP_sf"/>
</dbReference>
<dbReference type="Pfam" id="PF00188">
    <property type="entry name" value="CAP"/>
    <property type="match status" value="1"/>
</dbReference>
<name>A0ABW9AVK1_9BURK</name>
<proteinExistence type="predicted"/>
<evidence type="ECO:0000259" key="2">
    <source>
        <dbReference type="Pfam" id="PF00188"/>
    </source>
</evidence>
<dbReference type="Proteomes" id="UP001629230">
    <property type="component" value="Unassembled WGS sequence"/>
</dbReference>
<organism evidence="3 4">
    <name type="scientific">Paraburkholderia dipogonis</name>
    <dbReference type="NCBI Taxonomy" id="1211383"/>
    <lineage>
        <taxon>Bacteria</taxon>
        <taxon>Pseudomonadati</taxon>
        <taxon>Pseudomonadota</taxon>
        <taxon>Betaproteobacteria</taxon>
        <taxon>Burkholderiales</taxon>
        <taxon>Burkholderiaceae</taxon>
        <taxon>Paraburkholderia</taxon>
    </lineage>
</organism>
<evidence type="ECO:0000313" key="3">
    <source>
        <dbReference type="EMBL" id="MFM0004016.1"/>
    </source>
</evidence>
<evidence type="ECO:0000256" key="1">
    <source>
        <dbReference type="SAM" id="SignalP"/>
    </source>
</evidence>
<dbReference type="RefSeq" id="WP_408178971.1">
    <property type="nucleotide sequence ID" value="NZ_JAQQEZ010000017.1"/>
</dbReference>
<dbReference type="PROSITE" id="PS51257">
    <property type="entry name" value="PROKAR_LIPOPROTEIN"/>
    <property type="match status" value="1"/>
</dbReference>
<dbReference type="Gene3D" id="3.40.33.10">
    <property type="entry name" value="CAP"/>
    <property type="match status" value="1"/>
</dbReference>
<reference evidence="3 4" key="1">
    <citation type="journal article" date="2024" name="Chem. Sci.">
        <title>Discovery of megapolipeptins by genome mining of a Burkholderiales bacteria collection.</title>
        <authorList>
            <person name="Paulo B.S."/>
            <person name="Recchia M.J.J."/>
            <person name="Lee S."/>
            <person name="Fergusson C.H."/>
            <person name="Romanowski S.B."/>
            <person name="Hernandez A."/>
            <person name="Krull N."/>
            <person name="Liu D.Y."/>
            <person name="Cavanagh H."/>
            <person name="Bos A."/>
            <person name="Gray C.A."/>
            <person name="Murphy B.T."/>
            <person name="Linington R.G."/>
            <person name="Eustaquio A.S."/>
        </authorList>
    </citation>
    <scope>NUCLEOTIDE SEQUENCE [LARGE SCALE GENOMIC DNA]</scope>
    <source>
        <strain evidence="3 4">RL17-350-BIC-A</strain>
    </source>
</reference>
<sequence length="325" mass="33026">MTTKSTFKITSAAIAAAFFVAACGGGGGGSSAAAPATPASTPSALTNLPSPQYAADSAQLAAFNVLNQQRQQCGLAALQDNSTLDQAAQAHALYMGQNGAQITDSEVSGNPGFVGATYADRASHFGYTGVYVGGVSGGYYTNATLSDSQYGQQLAYEWLSGVYHIAVAVWPVTSIGVGFNKVTYNGFPEVQGTLTIANLQGKLANTPLTFPCQGTTGVAYSTGGETPTPPNTAGNWGTPVAVAANVADTVRLQSGTMTDSAGHVITLQLLDSSNDPNKLLPAYEGVAYPATPLAANSTYSVAVTGTVNGVAFSRTFTFTTGNIVG</sequence>
<keyword evidence="4" id="KW-1185">Reference proteome</keyword>